<dbReference type="Gene3D" id="2.40.160.50">
    <property type="entry name" value="membrane protein fhac: a member of the omp85/tpsb transporter family"/>
    <property type="match status" value="1"/>
</dbReference>
<evidence type="ECO:0008006" key="4">
    <source>
        <dbReference type="Google" id="ProtNLM"/>
    </source>
</evidence>
<dbReference type="AlphaFoldDB" id="A0A9X3FEJ7"/>
<dbReference type="RefSeq" id="WP_343333923.1">
    <property type="nucleotide sequence ID" value="NZ_JAPOHD010000027.1"/>
</dbReference>
<feature type="chain" id="PRO_5040996261" description="DUF3575 domain-containing protein" evidence="1">
    <location>
        <begin position="22"/>
        <end position="205"/>
    </location>
</feature>
<feature type="signal peptide" evidence="1">
    <location>
        <begin position="1"/>
        <end position="21"/>
    </location>
</feature>
<dbReference type="EMBL" id="JAPOHD010000027">
    <property type="protein sequence ID" value="MCY1721595.1"/>
    <property type="molecule type" value="Genomic_DNA"/>
</dbReference>
<name>A0A9X3FEJ7_9BACT</name>
<protein>
    <recommendedName>
        <fullName evidence="4">DUF3575 domain-containing protein</fullName>
    </recommendedName>
</protein>
<comment type="caution">
    <text evidence="2">The sequence shown here is derived from an EMBL/GenBank/DDBJ whole genome shotgun (WGS) entry which is preliminary data.</text>
</comment>
<keyword evidence="3" id="KW-1185">Reference proteome</keyword>
<reference evidence="2" key="1">
    <citation type="submission" date="2022-11" db="EMBL/GenBank/DDBJ databases">
        <title>Marilongibacter aestuarii gen. nov., sp. nov., isolated from tidal flat sediment.</title>
        <authorList>
            <person name="Jiayan W."/>
        </authorList>
    </citation>
    <scope>NUCLEOTIDE SEQUENCE</scope>
    <source>
        <strain evidence="2">Z1-6</strain>
    </source>
</reference>
<organism evidence="2 3">
    <name type="scientific">Draconibacterium aestuarii</name>
    <dbReference type="NCBI Taxonomy" id="2998507"/>
    <lineage>
        <taxon>Bacteria</taxon>
        <taxon>Pseudomonadati</taxon>
        <taxon>Bacteroidota</taxon>
        <taxon>Bacteroidia</taxon>
        <taxon>Marinilabiliales</taxon>
        <taxon>Prolixibacteraceae</taxon>
        <taxon>Draconibacterium</taxon>
    </lineage>
</organism>
<sequence length="205" mass="23134">MYKFILLIILVSGALQGIAQEAEKDTVGTGETEAEKRVDFSVMPYLSYNRNLDFMFGAVPMMMYKINPADTISPKSLSGASVVYTTNGSYLFGLFNMFHFKEGKWRANVFAVRGDIYSQFYMEGLEPGFVEYGTKTTFISLGVKRRISKSMFAGLGYTFVNHKTDFEDDVLPQSTTRTNGLQMNLELDTRDAIYYPTRGNLANIK</sequence>
<evidence type="ECO:0000256" key="1">
    <source>
        <dbReference type="SAM" id="SignalP"/>
    </source>
</evidence>
<gene>
    <name evidence="2" type="ORF">OU798_14660</name>
</gene>
<dbReference type="Proteomes" id="UP001145087">
    <property type="component" value="Unassembled WGS sequence"/>
</dbReference>
<evidence type="ECO:0000313" key="3">
    <source>
        <dbReference type="Proteomes" id="UP001145087"/>
    </source>
</evidence>
<keyword evidence="1" id="KW-0732">Signal</keyword>
<proteinExistence type="predicted"/>
<accession>A0A9X3FEJ7</accession>
<evidence type="ECO:0000313" key="2">
    <source>
        <dbReference type="EMBL" id="MCY1721595.1"/>
    </source>
</evidence>